<sequence length="66" mass="7544">MKLSQSYKSNGSQSYSKIYVHIGFAAGDALNEELQAVKLGLKRLHLEVDSKKQVDSDDWFVHFRKT</sequence>
<dbReference type="AlphaFoldDB" id="A0AAV1SJX8"/>
<evidence type="ECO:0000313" key="2">
    <source>
        <dbReference type="Proteomes" id="UP001314170"/>
    </source>
</evidence>
<accession>A0AAV1SJX8</accession>
<dbReference type="Proteomes" id="UP001314170">
    <property type="component" value="Unassembled WGS sequence"/>
</dbReference>
<protein>
    <submittedName>
        <fullName evidence="1">Uncharacterized protein</fullName>
    </submittedName>
</protein>
<reference evidence="1 2" key="1">
    <citation type="submission" date="2024-01" db="EMBL/GenBank/DDBJ databases">
        <authorList>
            <person name="Waweru B."/>
        </authorList>
    </citation>
    <scope>NUCLEOTIDE SEQUENCE [LARGE SCALE GENOMIC DNA]</scope>
</reference>
<dbReference type="EMBL" id="CAWUPB010001194">
    <property type="protein sequence ID" value="CAK7353066.1"/>
    <property type="molecule type" value="Genomic_DNA"/>
</dbReference>
<evidence type="ECO:0000313" key="1">
    <source>
        <dbReference type="EMBL" id="CAK7353066.1"/>
    </source>
</evidence>
<keyword evidence="2" id="KW-1185">Reference proteome</keyword>
<name>A0AAV1SJX8_9ROSI</name>
<proteinExistence type="predicted"/>
<gene>
    <name evidence="1" type="ORF">DCAF_LOCUS24540</name>
</gene>
<comment type="caution">
    <text evidence="1">The sequence shown here is derived from an EMBL/GenBank/DDBJ whole genome shotgun (WGS) entry which is preliminary data.</text>
</comment>
<organism evidence="1 2">
    <name type="scientific">Dovyalis caffra</name>
    <dbReference type="NCBI Taxonomy" id="77055"/>
    <lineage>
        <taxon>Eukaryota</taxon>
        <taxon>Viridiplantae</taxon>
        <taxon>Streptophyta</taxon>
        <taxon>Embryophyta</taxon>
        <taxon>Tracheophyta</taxon>
        <taxon>Spermatophyta</taxon>
        <taxon>Magnoliopsida</taxon>
        <taxon>eudicotyledons</taxon>
        <taxon>Gunneridae</taxon>
        <taxon>Pentapetalae</taxon>
        <taxon>rosids</taxon>
        <taxon>fabids</taxon>
        <taxon>Malpighiales</taxon>
        <taxon>Salicaceae</taxon>
        <taxon>Flacourtieae</taxon>
        <taxon>Dovyalis</taxon>
    </lineage>
</organism>